<evidence type="ECO:0008006" key="4">
    <source>
        <dbReference type="Google" id="ProtNLM"/>
    </source>
</evidence>
<dbReference type="AlphaFoldDB" id="A0A8H5BJI0"/>
<keyword evidence="1" id="KW-0732">Signal</keyword>
<accession>A0A8H5BJI0</accession>
<reference evidence="2 3" key="1">
    <citation type="journal article" date="2020" name="ISME J.">
        <title>Uncovering the hidden diversity of litter-decomposition mechanisms in mushroom-forming fungi.</title>
        <authorList>
            <person name="Floudas D."/>
            <person name="Bentzer J."/>
            <person name="Ahren D."/>
            <person name="Johansson T."/>
            <person name="Persson P."/>
            <person name="Tunlid A."/>
        </authorList>
    </citation>
    <scope>NUCLEOTIDE SEQUENCE [LARGE SCALE GENOMIC DNA]</scope>
    <source>
        <strain evidence="2 3">CBS 101986</strain>
    </source>
</reference>
<comment type="caution">
    <text evidence="2">The sequence shown here is derived from an EMBL/GenBank/DDBJ whole genome shotgun (WGS) entry which is preliminary data.</text>
</comment>
<evidence type="ECO:0000313" key="3">
    <source>
        <dbReference type="Proteomes" id="UP000567179"/>
    </source>
</evidence>
<feature type="chain" id="PRO_5034136584" description="Extracellular membrane protein CFEM domain-containing protein" evidence="1">
    <location>
        <begin position="22"/>
        <end position="110"/>
    </location>
</feature>
<sequence length="110" mass="11289">MQFTKVLAIAAIAAGSASVVAFSPSDGCISIDGVQFCTNDESAPSPALSFGGCITIDFVQFCTVYENGTEPCISIDGVKFCTIEGPDSDGCISIDSVEFCNNGTVPVQSS</sequence>
<dbReference type="Proteomes" id="UP000567179">
    <property type="component" value="Unassembled WGS sequence"/>
</dbReference>
<name>A0A8H5BJI0_9AGAR</name>
<evidence type="ECO:0000256" key="1">
    <source>
        <dbReference type="SAM" id="SignalP"/>
    </source>
</evidence>
<feature type="signal peptide" evidence="1">
    <location>
        <begin position="1"/>
        <end position="21"/>
    </location>
</feature>
<keyword evidence="3" id="KW-1185">Reference proteome</keyword>
<proteinExistence type="predicted"/>
<evidence type="ECO:0000313" key="2">
    <source>
        <dbReference type="EMBL" id="KAF5323302.1"/>
    </source>
</evidence>
<dbReference type="EMBL" id="JAACJJ010000019">
    <property type="protein sequence ID" value="KAF5323302.1"/>
    <property type="molecule type" value="Genomic_DNA"/>
</dbReference>
<protein>
    <recommendedName>
        <fullName evidence="4">Extracellular membrane protein CFEM domain-containing protein</fullName>
    </recommendedName>
</protein>
<organism evidence="2 3">
    <name type="scientific">Psilocybe cf. subviscida</name>
    <dbReference type="NCBI Taxonomy" id="2480587"/>
    <lineage>
        <taxon>Eukaryota</taxon>
        <taxon>Fungi</taxon>
        <taxon>Dikarya</taxon>
        <taxon>Basidiomycota</taxon>
        <taxon>Agaricomycotina</taxon>
        <taxon>Agaricomycetes</taxon>
        <taxon>Agaricomycetidae</taxon>
        <taxon>Agaricales</taxon>
        <taxon>Agaricineae</taxon>
        <taxon>Strophariaceae</taxon>
        <taxon>Psilocybe</taxon>
    </lineage>
</organism>
<gene>
    <name evidence="2" type="ORF">D9619_013535</name>
</gene>